<dbReference type="Pfam" id="PF04075">
    <property type="entry name" value="F420H2_quin_red"/>
    <property type="match status" value="1"/>
</dbReference>
<comment type="catalytic activity">
    <reaction evidence="2">
        <text>oxidized coenzyme F420-(gamma-L-Glu)(n) + a quinol + H(+) = reduced coenzyme F420-(gamma-L-Glu)(n) + a quinone</text>
        <dbReference type="Rhea" id="RHEA:39663"/>
        <dbReference type="Rhea" id="RHEA-COMP:12939"/>
        <dbReference type="Rhea" id="RHEA-COMP:14378"/>
        <dbReference type="ChEBI" id="CHEBI:15378"/>
        <dbReference type="ChEBI" id="CHEBI:24646"/>
        <dbReference type="ChEBI" id="CHEBI:132124"/>
        <dbReference type="ChEBI" id="CHEBI:133980"/>
        <dbReference type="ChEBI" id="CHEBI:139511"/>
    </reaction>
</comment>
<dbReference type="NCBIfam" id="TIGR00026">
    <property type="entry name" value="hi_GC_TIGR00026"/>
    <property type="match status" value="1"/>
</dbReference>
<organism evidence="5 6">
    <name type="scientific">Streptomyces leeuwenhoekii</name>
    <dbReference type="NCBI Taxonomy" id="1437453"/>
    <lineage>
        <taxon>Bacteria</taxon>
        <taxon>Bacillati</taxon>
        <taxon>Actinomycetota</taxon>
        <taxon>Actinomycetes</taxon>
        <taxon>Kitasatosporales</taxon>
        <taxon>Streptomycetaceae</taxon>
        <taxon>Streptomyces</taxon>
    </lineage>
</organism>
<feature type="compositionally biased region" description="Basic and acidic residues" evidence="3">
    <location>
        <begin position="172"/>
        <end position="183"/>
    </location>
</feature>
<feature type="region of interest" description="Disordered" evidence="3">
    <location>
        <begin position="172"/>
        <end position="217"/>
    </location>
</feature>
<gene>
    <name evidence="5" type="primary">sle_45900</name>
</gene>
<dbReference type="EMBL" id="LN831790">
    <property type="protein sequence ID" value="CQR64048.1"/>
    <property type="molecule type" value="Genomic_DNA"/>
</dbReference>
<dbReference type="AlphaFoldDB" id="A0A0F7VZL1"/>
<evidence type="ECO:0000256" key="2">
    <source>
        <dbReference type="ARBA" id="ARBA00049106"/>
    </source>
</evidence>
<dbReference type="KEGG" id="sle:sle_45900"/>
<feature type="domain" description="VOC" evidence="4">
    <location>
        <begin position="9"/>
        <end position="155"/>
    </location>
</feature>
<dbReference type="CDD" id="cd16361">
    <property type="entry name" value="VOC_ShValD_like"/>
    <property type="match status" value="1"/>
</dbReference>
<comment type="similarity">
    <text evidence="1">Belongs to the F420H(2)-dependent quinone reductase family.</text>
</comment>
<proteinExistence type="inferred from homology"/>
<reference evidence="5 6" key="1">
    <citation type="submission" date="2015-02" db="EMBL/GenBank/DDBJ databases">
        <authorList>
            <person name="Gomez-Escribano P.J."/>
        </authorList>
    </citation>
    <scope>NUCLEOTIDE SEQUENCE [LARGE SCALE GENOMIC DNA]</scope>
    <source>
        <strain evidence="6">C34 (DSM 42122 / NRRL B-24963)</strain>
    </source>
</reference>
<dbReference type="InterPro" id="IPR004378">
    <property type="entry name" value="F420H2_quin_Rdtase"/>
</dbReference>
<evidence type="ECO:0000256" key="1">
    <source>
        <dbReference type="ARBA" id="ARBA00008710"/>
    </source>
</evidence>
<accession>A0A0F7VZL1</accession>
<sequence length="356" mass="39414">MSALPGARAVHHIAYTVPDLEQAVGFFVDVLGAELAYRLGPVEDPEGDWMTRKLGVHPRASAHIAMLRLGPVTNLELFEYTAPDQDRGRPRNSDWGGHHFALYVDDVDKAVEYLRDVPGVTILGEPETITEGPIAGDRWVYFTTPWGLHMELINMPEGMPYEETTDTRLYHPVEGWDDHRPKTAEASGSAPEDVRESAPESASEGTSDAVAESVSETVNSNPFNRRVIEEFRANGGRVADFGDVPLLLLTTTGRRSGHTRTTPLVHLDHEGRHIVFAANGGADGDPAWYRNLMASGTATVELPGRRFAARPVPVPASEHEELWRRQAAQDPNFARFRDRTHREIPVVELVPVEVAR</sequence>
<dbReference type="Proteomes" id="UP000035016">
    <property type="component" value="Chromosome Chromosome"/>
</dbReference>
<dbReference type="GO" id="GO:0005886">
    <property type="term" value="C:plasma membrane"/>
    <property type="evidence" value="ECO:0007669"/>
    <property type="project" value="TreeGrafter"/>
</dbReference>
<dbReference type="GO" id="GO:0070967">
    <property type="term" value="F:coenzyme F420 binding"/>
    <property type="evidence" value="ECO:0007669"/>
    <property type="project" value="TreeGrafter"/>
</dbReference>
<dbReference type="SUPFAM" id="SSF54593">
    <property type="entry name" value="Glyoxalase/Bleomycin resistance protein/Dihydroxybiphenyl dioxygenase"/>
    <property type="match status" value="1"/>
</dbReference>
<dbReference type="InterPro" id="IPR037523">
    <property type="entry name" value="VOC_core"/>
</dbReference>
<dbReference type="RefSeq" id="WP_242514016.1">
    <property type="nucleotide sequence ID" value="NZ_AZSD01000198.1"/>
</dbReference>
<dbReference type="Pfam" id="PF13669">
    <property type="entry name" value="Glyoxalase_4"/>
    <property type="match status" value="1"/>
</dbReference>
<dbReference type="GO" id="GO:0016491">
    <property type="term" value="F:oxidoreductase activity"/>
    <property type="evidence" value="ECO:0007669"/>
    <property type="project" value="InterPro"/>
</dbReference>
<dbReference type="InterPro" id="IPR029068">
    <property type="entry name" value="Glyas_Bleomycin-R_OHBP_Dase"/>
</dbReference>
<dbReference type="Gene3D" id="2.30.110.10">
    <property type="entry name" value="Electron Transport, Fmn-binding Protein, Chain A"/>
    <property type="match status" value="1"/>
</dbReference>
<evidence type="ECO:0000256" key="3">
    <source>
        <dbReference type="SAM" id="MobiDB-lite"/>
    </source>
</evidence>
<evidence type="ECO:0000313" key="5">
    <source>
        <dbReference type="EMBL" id="CQR64048.1"/>
    </source>
</evidence>
<dbReference type="Gene3D" id="3.10.180.10">
    <property type="entry name" value="2,3-Dihydroxybiphenyl 1,2-Dioxygenase, domain 1"/>
    <property type="match status" value="1"/>
</dbReference>
<evidence type="ECO:0000259" key="4">
    <source>
        <dbReference type="PROSITE" id="PS51819"/>
    </source>
</evidence>
<dbReference type="PROSITE" id="PS51819">
    <property type="entry name" value="VOC"/>
    <property type="match status" value="1"/>
</dbReference>
<protein>
    <submittedName>
        <fullName evidence="5">Nitroreductase Rv1558/MT1609</fullName>
    </submittedName>
</protein>
<dbReference type="PANTHER" id="PTHR39428">
    <property type="entry name" value="F420H(2)-DEPENDENT QUINONE REDUCTASE RV1261C"/>
    <property type="match status" value="1"/>
</dbReference>
<dbReference type="PANTHER" id="PTHR39428:SF1">
    <property type="entry name" value="F420H(2)-DEPENDENT QUINONE REDUCTASE RV1261C"/>
    <property type="match status" value="1"/>
</dbReference>
<name>A0A0F7VZL1_STRLW</name>
<dbReference type="InterPro" id="IPR012349">
    <property type="entry name" value="Split_barrel_FMN-bd"/>
</dbReference>
<evidence type="ECO:0000313" key="6">
    <source>
        <dbReference type="Proteomes" id="UP000035016"/>
    </source>
</evidence>